<evidence type="ECO:0000259" key="1">
    <source>
        <dbReference type="Pfam" id="PF01507"/>
    </source>
</evidence>
<dbReference type="SUPFAM" id="SSF52402">
    <property type="entry name" value="Adenine nucleotide alpha hydrolases-like"/>
    <property type="match status" value="1"/>
</dbReference>
<dbReference type="InterPro" id="IPR002500">
    <property type="entry name" value="PAPS_reduct_dom"/>
</dbReference>
<dbReference type="PANTHER" id="PTHR43196:SF2">
    <property type="entry name" value="PHOSPHOADENOSINE PHOSPHOSULFATE REDUCTASE"/>
    <property type="match status" value="1"/>
</dbReference>
<dbReference type="OrthoDB" id="9774475at2"/>
<comment type="caution">
    <text evidence="2">The sequence shown here is derived from an EMBL/GenBank/DDBJ whole genome shotgun (WGS) entry which is preliminary data.</text>
</comment>
<dbReference type="AlphaFoldDB" id="A0A151Y0B5"/>
<dbReference type="InterPro" id="IPR014729">
    <property type="entry name" value="Rossmann-like_a/b/a_fold"/>
</dbReference>
<dbReference type="Proteomes" id="UP000076276">
    <property type="component" value="Unassembled WGS sequence"/>
</dbReference>
<dbReference type="InterPro" id="IPR050128">
    <property type="entry name" value="Sulfate_adenylyltrnsfr_sub2"/>
</dbReference>
<organism evidence="2 3">
    <name type="scientific">Acinetobacter pragensis</name>
    <dbReference type="NCBI Taxonomy" id="1806892"/>
    <lineage>
        <taxon>Bacteria</taxon>
        <taxon>Pseudomonadati</taxon>
        <taxon>Pseudomonadota</taxon>
        <taxon>Gammaproteobacteria</taxon>
        <taxon>Moraxellales</taxon>
        <taxon>Moraxellaceae</taxon>
        <taxon>Acinetobacter</taxon>
    </lineage>
</organism>
<dbReference type="STRING" id="1806892.AZH43_14100"/>
<dbReference type="Gene3D" id="3.40.50.620">
    <property type="entry name" value="HUPs"/>
    <property type="match status" value="1"/>
</dbReference>
<dbReference type="GO" id="GO:0003824">
    <property type="term" value="F:catalytic activity"/>
    <property type="evidence" value="ECO:0007669"/>
    <property type="project" value="InterPro"/>
</dbReference>
<dbReference type="PANTHER" id="PTHR43196">
    <property type="entry name" value="SULFATE ADENYLYLTRANSFERASE SUBUNIT 2"/>
    <property type="match status" value="1"/>
</dbReference>
<dbReference type="Pfam" id="PF01507">
    <property type="entry name" value="PAPS_reduct"/>
    <property type="match status" value="1"/>
</dbReference>
<feature type="domain" description="Phosphoadenosine phosphosulphate reductase" evidence="1">
    <location>
        <begin position="6"/>
        <end position="123"/>
    </location>
</feature>
<sequence length="280" mass="32559">MAEYHVLGLSGGKDSAALAVYMSQFHPEINIQYFFTDTGKELPEVYAFLNRLEGILGKEIEFINGDRDFDFWLKQYNHYLPSAQTRWCTRQLKLTPFKKWIKPWLDNGDKVYSYVAIRADEEHRTGLISEHENLKVILPFREDGVDKPAVIEILENVGLGLPEYYSWRSRSGCTFCFFQQKIEWVRLREIHPDAFEEAKAYEKLAIDSGSPFTWTQGESLVDLEKPERIASIKAEFEKRQIRMQARKKVNPLRPQLIDIVDIDELYLEDEGGGACLVCHK</sequence>
<accession>A0A151Y0B5</accession>
<protein>
    <recommendedName>
        <fullName evidence="1">Phosphoadenosine phosphosulphate reductase domain-containing protein</fullName>
    </recommendedName>
</protein>
<name>A0A151Y0B5_9GAMM</name>
<dbReference type="RefSeq" id="WP_067669870.1">
    <property type="nucleotide sequence ID" value="NZ_CBCSIK010000003.1"/>
</dbReference>
<proteinExistence type="predicted"/>
<gene>
    <name evidence="2" type="ORF">AZH43_14100</name>
</gene>
<dbReference type="EMBL" id="LUAW01000025">
    <property type="protein sequence ID" value="KYQ71478.1"/>
    <property type="molecule type" value="Genomic_DNA"/>
</dbReference>
<keyword evidence="3" id="KW-1185">Reference proteome</keyword>
<evidence type="ECO:0000313" key="2">
    <source>
        <dbReference type="EMBL" id="KYQ71478.1"/>
    </source>
</evidence>
<reference evidence="2 3" key="1">
    <citation type="submission" date="2016-03" db="EMBL/GenBank/DDBJ databases">
        <title>Acinetobacter genomospecies 28 strain ANC 4149.</title>
        <authorList>
            <person name="Radolfova-Krizova L."/>
            <person name="Nemec A."/>
        </authorList>
    </citation>
    <scope>NUCLEOTIDE SEQUENCE [LARGE SCALE GENOMIC DNA]</scope>
    <source>
        <strain evidence="2 3">ANC 4149</strain>
    </source>
</reference>
<evidence type="ECO:0000313" key="3">
    <source>
        <dbReference type="Proteomes" id="UP000076276"/>
    </source>
</evidence>